<protein>
    <submittedName>
        <fullName evidence="2">Uncharacterized protein</fullName>
    </submittedName>
</protein>
<comment type="caution">
    <text evidence="2">The sequence shown here is derived from an EMBL/GenBank/DDBJ whole genome shotgun (WGS) entry which is preliminary data.</text>
</comment>
<gene>
    <name evidence="2" type="ORF">TWF696_006456</name>
</gene>
<sequence length="293" mass="33862">MAMPMVPFTQEGPQPSENSPALVGSIDFFNWIRDVRDHTLHPHVQQPENQSPGLSMEEAIRIALSTNDARELTERLGGTIGKMRWSDRLDSPVTSEEEYGWPAETNAPMTRDADREYFERERREWPVRWPATHDRCQIEELPRHIPVHVEFVDDEDTAEEVESNAYLGVDEGDMWISLEMFPEAADPHYRDPTLPYAAYRRVTEFSVDTVRRRHRATAVYVMPENMPTTSAPRAPGVWFSLLDERFLWLGYRQPIVYNDPVCGWSSNPATNDELDMVMVLTQYRGLEDPNPEP</sequence>
<evidence type="ECO:0000256" key="1">
    <source>
        <dbReference type="SAM" id="MobiDB-lite"/>
    </source>
</evidence>
<evidence type="ECO:0000313" key="2">
    <source>
        <dbReference type="EMBL" id="KAK6350220.1"/>
    </source>
</evidence>
<name>A0AAV9UWE5_9PEZI</name>
<dbReference type="Proteomes" id="UP001375240">
    <property type="component" value="Unassembled WGS sequence"/>
</dbReference>
<dbReference type="EMBL" id="JAVHNQ010000004">
    <property type="protein sequence ID" value="KAK6350220.1"/>
    <property type="molecule type" value="Genomic_DNA"/>
</dbReference>
<proteinExistence type="predicted"/>
<organism evidence="2 3">
    <name type="scientific">Orbilia brochopaga</name>
    <dbReference type="NCBI Taxonomy" id="3140254"/>
    <lineage>
        <taxon>Eukaryota</taxon>
        <taxon>Fungi</taxon>
        <taxon>Dikarya</taxon>
        <taxon>Ascomycota</taxon>
        <taxon>Pezizomycotina</taxon>
        <taxon>Orbiliomycetes</taxon>
        <taxon>Orbiliales</taxon>
        <taxon>Orbiliaceae</taxon>
        <taxon>Orbilia</taxon>
    </lineage>
</organism>
<reference evidence="2 3" key="1">
    <citation type="submission" date="2019-10" db="EMBL/GenBank/DDBJ databases">
        <authorList>
            <person name="Palmer J.M."/>
        </authorList>
    </citation>
    <scope>NUCLEOTIDE SEQUENCE [LARGE SCALE GENOMIC DNA]</scope>
    <source>
        <strain evidence="2 3">TWF696</strain>
    </source>
</reference>
<dbReference type="AlphaFoldDB" id="A0AAV9UWE5"/>
<evidence type="ECO:0000313" key="3">
    <source>
        <dbReference type="Proteomes" id="UP001375240"/>
    </source>
</evidence>
<feature type="region of interest" description="Disordered" evidence="1">
    <location>
        <begin position="1"/>
        <end position="21"/>
    </location>
</feature>
<accession>A0AAV9UWE5</accession>
<keyword evidence="3" id="KW-1185">Reference proteome</keyword>